<protein>
    <submittedName>
        <fullName evidence="2 3">Uncharacterized protein</fullName>
    </submittedName>
</protein>
<evidence type="ECO:0000313" key="3">
    <source>
        <dbReference type="EnsemblPlants" id="AES79126"/>
    </source>
</evidence>
<accession>G7L170</accession>
<gene>
    <name evidence="2" type="ordered locus">MTR_7g057130</name>
</gene>
<dbReference type="Proteomes" id="UP000002051">
    <property type="component" value="Unassembled WGS sequence"/>
</dbReference>
<evidence type="ECO:0000313" key="2">
    <source>
        <dbReference type="EMBL" id="AES79126.2"/>
    </source>
</evidence>
<accession>A0A0C3W677</accession>
<name>G7L170_MEDTR</name>
<evidence type="ECO:0000256" key="1">
    <source>
        <dbReference type="SAM" id="MobiDB-lite"/>
    </source>
</evidence>
<reference evidence="3" key="3">
    <citation type="submission" date="2015-04" db="UniProtKB">
        <authorList>
            <consortium name="EnsemblPlants"/>
        </authorList>
    </citation>
    <scope>IDENTIFICATION</scope>
    <source>
        <strain evidence="3">cv. Jemalong A17</strain>
    </source>
</reference>
<reference evidence="2 4" key="1">
    <citation type="journal article" date="2011" name="Nature">
        <title>The Medicago genome provides insight into the evolution of rhizobial symbioses.</title>
        <authorList>
            <person name="Young N.D."/>
            <person name="Debelle F."/>
            <person name="Oldroyd G.E."/>
            <person name="Geurts R."/>
            <person name="Cannon S.B."/>
            <person name="Udvardi M.K."/>
            <person name="Benedito V.A."/>
            <person name="Mayer K.F."/>
            <person name="Gouzy J."/>
            <person name="Schoof H."/>
            <person name="Van de Peer Y."/>
            <person name="Proost S."/>
            <person name="Cook D.R."/>
            <person name="Meyers B.C."/>
            <person name="Spannagl M."/>
            <person name="Cheung F."/>
            <person name="De Mita S."/>
            <person name="Krishnakumar V."/>
            <person name="Gundlach H."/>
            <person name="Zhou S."/>
            <person name="Mudge J."/>
            <person name="Bharti A.K."/>
            <person name="Murray J.D."/>
            <person name="Naoumkina M.A."/>
            <person name="Rosen B."/>
            <person name="Silverstein K.A."/>
            <person name="Tang H."/>
            <person name="Rombauts S."/>
            <person name="Zhao P.X."/>
            <person name="Zhou P."/>
            <person name="Barbe V."/>
            <person name="Bardou P."/>
            <person name="Bechner M."/>
            <person name="Bellec A."/>
            <person name="Berger A."/>
            <person name="Berges H."/>
            <person name="Bidwell S."/>
            <person name="Bisseling T."/>
            <person name="Choisne N."/>
            <person name="Couloux A."/>
            <person name="Denny R."/>
            <person name="Deshpande S."/>
            <person name="Dai X."/>
            <person name="Doyle J.J."/>
            <person name="Dudez A.M."/>
            <person name="Farmer A.D."/>
            <person name="Fouteau S."/>
            <person name="Franken C."/>
            <person name="Gibelin C."/>
            <person name="Gish J."/>
            <person name="Goldstein S."/>
            <person name="Gonzalez A.J."/>
            <person name="Green P.J."/>
            <person name="Hallab A."/>
            <person name="Hartog M."/>
            <person name="Hua A."/>
            <person name="Humphray S.J."/>
            <person name="Jeong D.H."/>
            <person name="Jing Y."/>
            <person name="Jocker A."/>
            <person name="Kenton S.M."/>
            <person name="Kim D.J."/>
            <person name="Klee K."/>
            <person name="Lai H."/>
            <person name="Lang C."/>
            <person name="Lin S."/>
            <person name="Macmil S.L."/>
            <person name="Magdelenat G."/>
            <person name="Matthews L."/>
            <person name="McCorrison J."/>
            <person name="Monaghan E.L."/>
            <person name="Mun J.H."/>
            <person name="Najar F.Z."/>
            <person name="Nicholson C."/>
            <person name="Noirot C."/>
            <person name="O'Bleness M."/>
            <person name="Paule C.R."/>
            <person name="Poulain J."/>
            <person name="Prion F."/>
            <person name="Qin B."/>
            <person name="Qu C."/>
            <person name="Retzel E.F."/>
            <person name="Riddle C."/>
            <person name="Sallet E."/>
            <person name="Samain S."/>
            <person name="Samson N."/>
            <person name="Sanders I."/>
            <person name="Saurat O."/>
            <person name="Scarpelli C."/>
            <person name="Schiex T."/>
            <person name="Segurens B."/>
            <person name="Severin A.J."/>
            <person name="Sherrier D.J."/>
            <person name="Shi R."/>
            <person name="Sims S."/>
            <person name="Singer S.R."/>
            <person name="Sinharoy S."/>
            <person name="Sterck L."/>
            <person name="Viollet A."/>
            <person name="Wang B.B."/>
            <person name="Wang K."/>
            <person name="Wang M."/>
            <person name="Wang X."/>
            <person name="Warfsmann J."/>
            <person name="Weissenbach J."/>
            <person name="White D.D."/>
            <person name="White J.D."/>
            <person name="Wiley G.B."/>
            <person name="Wincker P."/>
            <person name="Xing Y."/>
            <person name="Yang L."/>
            <person name="Yao Z."/>
            <person name="Ying F."/>
            <person name="Zhai J."/>
            <person name="Zhou L."/>
            <person name="Zuber A."/>
            <person name="Denarie J."/>
            <person name="Dixon R.A."/>
            <person name="May G.D."/>
            <person name="Schwartz D.C."/>
            <person name="Rogers J."/>
            <person name="Quetier F."/>
            <person name="Town C.D."/>
            <person name="Roe B.A."/>
        </authorList>
    </citation>
    <scope>NUCLEOTIDE SEQUENCE [LARGE SCALE GENOMIC DNA]</scope>
    <source>
        <strain evidence="2">A17</strain>
        <strain evidence="3 4">cv. Jemalong A17</strain>
    </source>
</reference>
<dbReference type="HOGENOM" id="CLU_1698156_0_0_1"/>
<keyword evidence="4" id="KW-1185">Reference proteome</keyword>
<dbReference type="EnsemblPlants" id="AES79126">
    <property type="protein sequence ID" value="AES79126"/>
    <property type="gene ID" value="MTR_7g057130"/>
</dbReference>
<dbReference type="PaxDb" id="3880-AES79126"/>
<dbReference type="AlphaFoldDB" id="G7L170"/>
<dbReference type="EMBL" id="CM001223">
    <property type="protein sequence ID" value="AES79126.2"/>
    <property type="molecule type" value="Genomic_DNA"/>
</dbReference>
<reference evidence="2 4" key="2">
    <citation type="journal article" date="2014" name="BMC Genomics">
        <title>An improved genome release (version Mt4.0) for the model legume Medicago truncatula.</title>
        <authorList>
            <person name="Tang H."/>
            <person name="Krishnakumar V."/>
            <person name="Bidwell S."/>
            <person name="Rosen B."/>
            <person name="Chan A."/>
            <person name="Zhou S."/>
            <person name="Gentzbittel L."/>
            <person name="Childs K.L."/>
            <person name="Yandell M."/>
            <person name="Gundlach H."/>
            <person name="Mayer K.F."/>
            <person name="Schwartz D.C."/>
            <person name="Town C.D."/>
        </authorList>
    </citation>
    <scope>GENOME REANNOTATION</scope>
    <source>
        <strain evidence="3 4">cv. Jemalong A17</strain>
    </source>
</reference>
<proteinExistence type="predicted"/>
<feature type="region of interest" description="Disordered" evidence="1">
    <location>
        <begin position="53"/>
        <end position="155"/>
    </location>
</feature>
<sequence length="155" mass="17281">MVNQKNKKDYCCNERTENPDPNIPSISICVETVTGHDVFALREIGVKNVFEISRKSVNPQVKSGSDDPIPFGDDMSQNQNQGNVHDDETKKEKSPMTWHGIVCDGSEKKKGSKVPVYNHSRLRRSGRTCYFGPQPKQGTAGTVADKPIDLCDEEE</sequence>
<feature type="compositionally biased region" description="Basic and acidic residues" evidence="1">
    <location>
        <begin position="84"/>
        <end position="94"/>
    </location>
</feature>
<organism evidence="2 4">
    <name type="scientific">Medicago truncatula</name>
    <name type="common">Barrel medic</name>
    <name type="synonym">Medicago tribuloides</name>
    <dbReference type="NCBI Taxonomy" id="3880"/>
    <lineage>
        <taxon>Eukaryota</taxon>
        <taxon>Viridiplantae</taxon>
        <taxon>Streptophyta</taxon>
        <taxon>Embryophyta</taxon>
        <taxon>Tracheophyta</taxon>
        <taxon>Spermatophyta</taxon>
        <taxon>Magnoliopsida</taxon>
        <taxon>eudicotyledons</taxon>
        <taxon>Gunneridae</taxon>
        <taxon>Pentapetalae</taxon>
        <taxon>rosids</taxon>
        <taxon>fabids</taxon>
        <taxon>Fabales</taxon>
        <taxon>Fabaceae</taxon>
        <taxon>Papilionoideae</taxon>
        <taxon>50 kb inversion clade</taxon>
        <taxon>NPAAA clade</taxon>
        <taxon>Hologalegina</taxon>
        <taxon>IRL clade</taxon>
        <taxon>Trifolieae</taxon>
        <taxon>Medicago</taxon>
    </lineage>
</organism>
<evidence type="ECO:0000313" key="4">
    <source>
        <dbReference type="Proteomes" id="UP000002051"/>
    </source>
</evidence>